<protein>
    <submittedName>
        <fullName evidence="1">Uncharacterized protein</fullName>
    </submittedName>
</protein>
<accession>A0A6C0I9Y3</accession>
<organism evidence="1">
    <name type="scientific">viral metagenome</name>
    <dbReference type="NCBI Taxonomy" id="1070528"/>
    <lineage>
        <taxon>unclassified sequences</taxon>
        <taxon>metagenomes</taxon>
        <taxon>organismal metagenomes</taxon>
    </lineage>
</organism>
<dbReference type="AlphaFoldDB" id="A0A6C0I9Y3"/>
<evidence type="ECO:0000313" key="1">
    <source>
        <dbReference type="EMBL" id="QHT89831.1"/>
    </source>
</evidence>
<name>A0A6C0I9Y3_9ZZZZ</name>
<proteinExistence type="predicted"/>
<sequence length="109" mass="11667">MNYNQNRTILGGKVNTVVGSAINPGVSSLSSIVSYGLSSLVNGIITMNGQLIINSNSSNPALTVNGKVNLIDILYGSNNSIYVNSNMLYYNNTIIAGSRQFQPQFITFS</sequence>
<dbReference type="EMBL" id="MN740152">
    <property type="protein sequence ID" value="QHT89831.1"/>
    <property type="molecule type" value="Genomic_DNA"/>
</dbReference>
<reference evidence="1" key="1">
    <citation type="journal article" date="2020" name="Nature">
        <title>Giant virus diversity and host interactions through global metagenomics.</title>
        <authorList>
            <person name="Schulz F."/>
            <person name="Roux S."/>
            <person name="Paez-Espino D."/>
            <person name="Jungbluth S."/>
            <person name="Walsh D.A."/>
            <person name="Denef V.J."/>
            <person name="McMahon K.D."/>
            <person name="Konstantinidis K.T."/>
            <person name="Eloe-Fadrosh E.A."/>
            <person name="Kyrpides N.C."/>
            <person name="Woyke T."/>
        </authorList>
    </citation>
    <scope>NUCLEOTIDE SEQUENCE</scope>
    <source>
        <strain evidence="1">GVMAG-M-3300023184-62</strain>
    </source>
</reference>